<dbReference type="PANTHER" id="PTHR36181">
    <property type="entry name" value="INTRON-ENCODED ENDONUCLEASE AI3-RELATED"/>
    <property type="match status" value="1"/>
</dbReference>
<dbReference type="GeneID" id="39411838"/>
<evidence type="ECO:0000313" key="1">
    <source>
        <dbReference type="EMBL" id="QBL02567.1"/>
    </source>
</evidence>
<gene>
    <name evidence="1" type="primary">orf203</name>
</gene>
<dbReference type="Gene3D" id="3.10.28.10">
    <property type="entry name" value="Homing endonucleases"/>
    <property type="match status" value="2"/>
</dbReference>
<reference evidence="1" key="2">
    <citation type="submission" date="2019-02" db="EMBL/GenBank/DDBJ databases">
        <authorList>
            <person name="Fang M.L."/>
            <person name="Zhang Y."/>
        </authorList>
    </citation>
    <scope>NUCLEOTIDE SEQUENCE</scope>
    <source>
        <strain evidence="1">YMF1.03216</strain>
    </source>
</reference>
<protein>
    <submittedName>
        <fullName evidence="1">Uncharacterized protein</fullName>
    </submittedName>
</protein>
<keyword evidence="1" id="KW-0496">Mitochondrion</keyword>
<reference evidence="1" key="1">
    <citation type="journal article" date="2019" name="Mitochondrial DNA Part B Resour">
        <title>Characterization of the complete mitochondrial genome of Drechslerella brochopaga, a fungal species trapping nematodes with constricting rings.</title>
        <authorList>
            <person name="Fang M."/>
            <person name="Wang S."/>
            <person name="Xu J."/>
            <person name="Jiang L."/>
            <person name="Zhou D."/>
            <person name="Zhang K.-Q."/>
            <person name="Zhang Y."/>
        </authorList>
    </citation>
    <scope>NUCLEOTIDE SEQUENCE</scope>
    <source>
        <strain evidence="1">YMF1.03216</strain>
    </source>
</reference>
<dbReference type="EMBL" id="MK550698">
    <property type="protein sequence ID" value="QBL02567.1"/>
    <property type="molecule type" value="Genomic_DNA"/>
</dbReference>
<dbReference type="InterPro" id="IPR027434">
    <property type="entry name" value="Homing_endonucl"/>
</dbReference>
<proteinExistence type="predicted"/>
<organism evidence="1">
    <name type="scientific">Orbilia brochopaga</name>
    <dbReference type="NCBI Taxonomy" id="3140254"/>
    <lineage>
        <taxon>Eukaryota</taxon>
        <taxon>Fungi</taxon>
        <taxon>Dikarya</taxon>
        <taxon>Ascomycota</taxon>
        <taxon>Pezizomycotina</taxon>
        <taxon>Orbiliomycetes</taxon>
        <taxon>Orbiliales</taxon>
        <taxon>Orbiliaceae</taxon>
        <taxon>Orbilia</taxon>
    </lineage>
</organism>
<dbReference type="AlphaFoldDB" id="A0A481ZN97"/>
<sequence>MGNVRTFDSAGVFEIFKQEEVQKLIDIFTNYPLNTTKHLNFVAWANGFMHLQNYKLTKNSNLLNFIPNLKVEMNNSRSDFNMPSDHSINITSQWFIGFLEGEGSVYVFRKDYTLSISIGQALIDKNTIFKVAEFLNQLPSANLFKSEDNVVKIYYSNKSINHPRGKIELVISQLNYIKSVVIPFFNSQQWHTKSSAFWFNLFL</sequence>
<accession>A0A481ZN97</accession>
<dbReference type="RefSeq" id="YP_009568487.1">
    <property type="nucleotide sequence ID" value="NC_041248.1"/>
</dbReference>
<geneLocation type="mitochondrion" evidence="1"/>
<dbReference type="SUPFAM" id="SSF55608">
    <property type="entry name" value="Homing endonucleases"/>
    <property type="match status" value="2"/>
</dbReference>
<name>A0A481ZN97_9PEZI</name>
<dbReference type="InterPro" id="IPR051289">
    <property type="entry name" value="LAGLIDADG_Endonuclease"/>
</dbReference>
<dbReference type="PANTHER" id="PTHR36181:SF4">
    <property type="entry name" value="LAGLIDADG ENDONUCLEASE"/>
    <property type="match status" value="1"/>
</dbReference>